<dbReference type="PANTHER" id="PTHR30451">
    <property type="entry name" value="OUTER MEMBRANE USHER PROTEIN"/>
    <property type="match status" value="1"/>
</dbReference>
<evidence type="ECO:0000256" key="7">
    <source>
        <dbReference type="ARBA" id="ARBA00023136"/>
    </source>
</evidence>
<keyword evidence="6 9" id="KW-0732">Signal</keyword>
<dbReference type="PANTHER" id="PTHR30451:SF21">
    <property type="entry name" value="FIMBRIAL USHER DOMAIN-CONTAINING PROTEIN YDET-RELATED"/>
    <property type="match status" value="1"/>
</dbReference>
<dbReference type="Pfam" id="PF13953">
    <property type="entry name" value="PapC_C"/>
    <property type="match status" value="1"/>
</dbReference>
<feature type="chain" id="PRO_5028099261" evidence="9">
    <location>
        <begin position="22"/>
        <end position="218"/>
    </location>
</feature>
<dbReference type="GO" id="GO:0015473">
    <property type="term" value="F:fimbrial usher porin activity"/>
    <property type="evidence" value="ECO:0007669"/>
    <property type="project" value="InterPro"/>
</dbReference>
<dbReference type="InterPro" id="IPR000015">
    <property type="entry name" value="Fimb_usher"/>
</dbReference>
<dbReference type="SUPFAM" id="SSF49354">
    <property type="entry name" value="PapD-like"/>
    <property type="match status" value="1"/>
</dbReference>
<evidence type="ECO:0000256" key="6">
    <source>
        <dbReference type="ARBA" id="ARBA00022729"/>
    </source>
</evidence>
<gene>
    <name evidence="11" type="ORF">G8K60_000983</name>
</gene>
<keyword evidence="3" id="KW-0813">Transport</keyword>
<dbReference type="GO" id="GO:0009297">
    <property type="term" value="P:pilus assembly"/>
    <property type="evidence" value="ECO:0007669"/>
    <property type="project" value="InterPro"/>
</dbReference>
<name>A0A744SY51_SALER</name>
<dbReference type="InterPro" id="IPR025949">
    <property type="entry name" value="PapC-like_C"/>
</dbReference>
<evidence type="ECO:0000256" key="9">
    <source>
        <dbReference type="SAM" id="SignalP"/>
    </source>
</evidence>
<comment type="subcellular location">
    <subcellularLocation>
        <location evidence="1">Cell outer membrane</location>
        <topology evidence="1">Multi-pass membrane protein</topology>
    </subcellularLocation>
</comment>
<keyword evidence="7" id="KW-0472">Membrane</keyword>
<dbReference type="GO" id="GO:0009279">
    <property type="term" value="C:cell outer membrane"/>
    <property type="evidence" value="ECO:0007669"/>
    <property type="project" value="UniProtKB-SubCell"/>
</dbReference>
<evidence type="ECO:0000256" key="1">
    <source>
        <dbReference type="ARBA" id="ARBA00004571"/>
    </source>
</evidence>
<dbReference type="InterPro" id="IPR043142">
    <property type="entry name" value="PapC-like_C_sf"/>
</dbReference>
<dbReference type="GO" id="GO:0030288">
    <property type="term" value="C:outer membrane-bounded periplasmic space"/>
    <property type="evidence" value="ECO:0007669"/>
    <property type="project" value="InterPro"/>
</dbReference>
<keyword evidence="5" id="KW-0812">Transmembrane</keyword>
<evidence type="ECO:0000256" key="8">
    <source>
        <dbReference type="ARBA" id="ARBA00023237"/>
    </source>
</evidence>
<evidence type="ECO:0000313" key="11">
    <source>
        <dbReference type="EMBL" id="HAF2798483.1"/>
    </source>
</evidence>
<evidence type="ECO:0000256" key="3">
    <source>
        <dbReference type="ARBA" id="ARBA00022448"/>
    </source>
</evidence>
<dbReference type="FunFam" id="2.60.40.2070:FF:000001">
    <property type="entry name" value="Fimbrial outer membrane usher protein"/>
    <property type="match status" value="1"/>
</dbReference>
<feature type="domain" description="PapC-like C-terminal" evidence="10">
    <location>
        <begin position="139"/>
        <end position="202"/>
    </location>
</feature>
<evidence type="ECO:0000256" key="5">
    <source>
        <dbReference type="ARBA" id="ARBA00022692"/>
    </source>
</evidence>
<dbReference type="Gene3D" id="2.60.40.2070">
    <property type="match status" value="1"/>
</dbReference>
<dbReference type="Pfam" id="PF00577">
    <property type="entry name" value="Usher"/>
    <property type="match status" value="1"/>
</dbReference>
<protein>
    <submittedName>
        <fullName evidence="11">Fimbria/pilus outer membrane usher protein</fullName>
    </submittedName>
</protein>
<evidence type="ECO:0000256" key="4">
    <source>
        <dbReference type="ARBA" id="ARBA00022452"/>
    </source>
</evidence>
<proteinExistence type="inferred from homology"/>
<organism evidence="11">
    <name type="scientific">Salmonella enterica</name>
    <name type="common">Salmonella choleraesuis</name>
    <dbReference type="NCBI Taxonomy" id="28901"/>
    <lineage>
        <taxon>Bacteria</taxon>
        <taxon>Pseudomonadati</taxon>
        <taxon>Pseudomonadota</taxon>
        <taxon>Gammaproteobacteria</taxon>
        <taxon>Enterobacterales</taxon>
        <taxon>Enterobacteriaceae</taxon>
        <taxon>Salmonella</taxon>
    </lineage>
</organism>
<reference evidence="11" key="2">
    <citation type="submission" date="2020-02" db="EMBL/GenBank/DDBJ databases">
        <authorList>
            <consortium name="NCBI Pathogen Detection Project"/>
        </authorList>
    </citation>
    <scope>NUCLEOTIDE SEQUENCE</scope>
    <source>
        <strain evidence="11">MA.NL_A4</strain>
    </source>
</reference>
<comment type="similarity">
    <text evidence="2">Belongs to the fimbrial export usher family.</text>
</comment>
<evidence type="ECO:0000259" key="10">
    <source>
        <dbReference type="Pfam" id="PF13953"/>
    </source>
</evidence>
<accession>A0A744SY51</accession>
<keyword evidence="4" id="KW-1134">Transmembrane beta strand</keyword>
<dbReference type="Gene3D" id="2.60.40.2610">
    <property type="entry name" value="Outer membrane usher protein FimD, plug domain"/>
    <property type="match status" value="1"/>
</dbReference>
<dbReference type="AlphaFoldDB" id="A0A744SY51"/>
<evidence type="ECO:0000256" key="2">
    <source>
        <dbReference type="ARBA" id="ARBA00008064"/>
    </source>
</evidence>
<sequence>MNSLAKAGLLCCLLCGSLAHAAGINIGTTRVIFHGDAKDASISISNSDNVPYLIQSWAQSISETGASGVSVENQTGVATDFRGYTVIPNVTPYYRYDISLDSSTFADNVDIPLNNQTVYPTRNAVVRAAYDTHKGYRALLTLTRSNGEPVPFGATASVDGQDANLASIVGDKGQVFLSGLPEEGLLLVNWGSASCRADYRLDISKNMNGIVMANAVCQ</sequence>
<dbReference type="InterPro" id="IPR008962">
    <property type="entry name" value="PapD-like_sf"/>
</dbReference>
<reference evidence="11" key="1">
    <citation type="journal article" date="2018" name="Genome Biol.">
        <title>SKESA: strategic k-mer extension for scrupulous assemblies.</title>
        <authorList>
            <person name="Souvorov A."/>
            <person name="Agarwala R."/>
            <person name="Lipman D.J."/>
        </authorList>
    </citation>
    <scope>NUCLEOTIDE SEQUENCE</scope>
    <source>
        <strain evidence="11">MA.NL_A4</strain>
    </source>
</reference>
<dbReference type="GO" id="GO:0071555">
    <property type="term" value="P:cell wall organization"/>
    <property type="evidence" value="ECO:0007669"/>
    <property type="project" value="InterPro"/>
</dbReference>
<comment type="caution">
    <text evidence="11">The sequence shown here is derived from an EMBL/GenBank/DDBJ whole genome shotgun (WGS) entry which is preliminary data.</text>
</comment>
<keyword evidence="8" id="KW-0998">Cell outer membrane</keyword>
<feature type="signal peptide" evidence="9">
    <location>
        <begin position="1"/>
        <end position="21"/>
    </location>
</feature>
<dbReference type="EMBL" id="DAAUFE010000002">
    <property type="protein sequence ID" value="HAF2798483.1"/>
    <property type="molecule type" value="Genomic_DNA"/>
</dbReference>
<dbReference type="InterPro" id="IPR042186">
    <property type="entry name" value="FimD_plug_dom"/>
</dbReference>